<keyword evidence="3 5" id="KW-0732">Signal</keyword>
<evidence type="ECO:0000313" key="8">
    <source>
        <dbReference type="EMBL" id="URL58690.1"/>
    </source>
</evidence>
<evidence type="ECO:0000256" key="1">
    <source>
        <dbReference type="ARBA" id="ARBA00004561"/>
    </source>
</evidence>
<dbReference type="RefSeq" id="WP_250339378.1">
    <property type="nucleotide sequence ID" value="NZ_CP063231.1"/>
</dbReference>
<reference evidence="8" key="1">
    <citation type="submission" date="2020-10" db="EMBL/GenBank/DDBJ databases">
        <title>Whole-genome sequence of Luteibacter sp. EIF3.</title>
        <authorList>
            <person name="Friedrich I."/>
            <person name="Hertel R."/>
            <person name="Daniel R."/>
        </authorList>
    </citation>
    <scope>NUCLEOTIDE SEQUENCE</scope>
    <source>
        <strain evidence="8">EIF3</strain>
    </source>
</reference>
<evidence type="ECO:0000256" key="2">
    <source>
        <dbReference type="ARBA" id="ARBA00006671"/>
    </source>
</evidence>
<dbReference type="InterPro" id="IPR036937">
    <property type="entry name" value="Adhesion_dom_fimbrial_sf"/>
</dbReference>
<dbReference type="SUPFAM" id="SSF49401">
    <property type="entry name" value="Bacterial adhesins"/>
    <property type="match status" value="1"/>
</dbReference>
<dbReference type="Gene3D" id="2.60.40.1090">
    <property type="entry name" value="Fimbrial-type adhesion domain"/>
    <property type="match status" value="1"/>
</dbReference>
<keyword evidence="9" id="KW-1185">Reference proteome</keyword>
<feature type="signal peptide" evidence="5">
    <location>
        <begin position="1"/>
        <end position="24"/>
    </location>
</feature>
<feature type="domain" description="Fimbrial-type adhesion" evidence="6">
    <location>
        <begin position="179"/>
        <end position="311"/>
    </location>
</feature>
<evidence type="ECO:0000259" key="7">
    <source>
        <dbReference type="Pfam" id="PF22003"/>
    </source>
</evidence>
<feature type="domain" description="MrkD-like receptor binding" evidence="7">
    <location>
        <begin position="40"/>
        <end position="155"/>
    </location>
</feature>
<dbReference type="Proteomes" id="UP001056681">
    <property type="component" value="Chromosome"/>
</dbReference>
<dbReference type="InterPro" id="IPR000259">
    <property type="entry name" value="Adhesion_dom_fimbrial"/>
</dbReference>
<dbReference type="PANTHER" id="PTHR33420">
    <property type="entry name" value="FIMBRIAL SUBUNIT ELFA-RELATED"/>
    <property type="match status" value="1"/>
</dbReference>
<evidence type="ECO:0000256" key="4">
    <source>
        <dbReference type="ARBA" id="ARBA00023263"/>
    </source>
</evidence>
<keyword evidence="4" id="KW-0281">Fimbrium</keyword>
<protein>
    <submittedName>
        <fullName evidence="8">Fimbrial protein</fullName>
    </submittedName>
</protein>
<evidence type="ECO:0000256" key="5">
    <source>
        <dbReference type="SAM" id="SignalP"/>
    </source>
</evidence>
<name>A0ABY4T3F4_9GAMM</name>
<sequence>MKSRTAARLVAAAFALSFACTSQAKGCLTHPAINSPQTVSFGVIRVPSAAADGVVLAERSTTGSTGEFTCHDPTRISNLGIFQTPSALGDHIYETNVPGVGVRIYFRHKYYGDVPAPDYLKIGWLIKDELRGASVQLIKTGPIERGGTLHTGRLAHAGYDGKVQAWADLVDARIEPELPTCVIQSRSVQFDLGKVDGADLAARGHSAWVAAPLVVSECKHATALRLTFNGEADLDAPSLFRLNGFDAARGVAVELRSSELDLPLVPNETRPIELRAWQSLHQHEFRARYRVTDSTLTPGPANAHITVNVAYR</sequence>
<dbReference type="InterPro" id="IPR008966">
    <property type="entry name" value="Adhesion_dom_sf"/>
</dbReference>
<dbReference type="Pfam" id="PF22003">
    <property type="entry name" value="MrkDrd"/>
    <property type="match status" value="1"/>
</dbReference>
<proteinExistence type="inferred from homology"/>
<dbReference type="Pfam" id="PF00419">
    <property type="entry name" value="Fimbrial"/>
    <property type="match status" value="1"/>
</dbReference>
<evidence type="ECO:0000313" key="9">
    <source>
        <dbReference type="Proteomes" id="UP001056681"/>
    </source>
</evidence>
<gene>
    <name evidence="8" type="ORF">IM816_00675</name>
</gene>
<organism evidence="8 9">
    <name type="scientific">Luteibacter flocculans</name>
    <dbReference type="NCBI Taxonomy" id="2780091"/>
    <lineage>
        <taxon>Bacteria</taxon>
        <taxon>Pseudomonadati</taxon>
        <taxon>Pseudomonadota</taxon>
        <taxon>Gammaproteobacteria</taxon>
        <taxon>Lysobacterales</taxon>
        <taxon>Rhodanobacteraceae</taxon>
        <taxon>Luteibacter</taxon>
    </lineage>
</organism>
<dbReference type="PROSITE" id="PS51257">
    <property type="entry name" value="PROKAR_LIPOPROTEIN"/>
    <property type="match status" value="1"/>
</dbReference>
<comment type="similarity">
    <text evidence="2">Belongs to the fimbrial protein family.</text>
</comment>
<dbReference type="InterPro" id="IPR054160">
    <property type="entry name" value="MrkD_recept-bd"/>
</dbReference>
<comment type="subcellular location">
    <subcellularLocation>
        <location evidence="1">Fimbrium</location>
    </subcellularLocation>
</comment>
<accession>A0ABY4T3F4</accession>
<dbReference type="InterPro" id="IPR050263">
    <property type="entry name" value="Bact_Fimbrial_Adh_Pro"/>
</dbReference>
<evidence type="ECO:0000259" key="6">
    <source>
        <dbReference type="Pfam" id="PF00419"/>
    </source>
</evidence>
<dbReference type="EMBL" id="CP063231">
    <property type="protein sequence ID" value="URL58690.1"/>
    <property type="molecule type" value="Genomic_DNA"/>
</dbReference>
<evidence type="ECO:0000256" key="3">
    <source>
        <dbReference type="ARBA" id="ARBA00022729"/>
    </source>
</evidence>
<feature type="chain" id="PRO_5045621844" evidence="5">
    <location>
        <begin position="25"/>
        <end position="312"/>
    </location>
</feature>
<dbReference type="Gene3D" id="2.60.40.3310">
    <property type="match status" value="1"/>
</dbReference>
<dbReference type="PANTHER" id="PTHR33420:SF3">
    <property type="entry name" value="FIMBRIAL SUBUNIT ELFA"/>
    <property type="match status" value="1"/>
</dbReference>